<keyword evidence="3" id="KW-1185">Reference proteome</keyword>
<dbReference type="Proteomes" id="UP000468443">
    <property type="component" value="Unassembled WGS sequence"/>
</dbReference>
<dbReference type="AlphaFoldDB" id="A0A6P0U7S1"/>
<gene>
    <name evidence="2" type="ORF">GWK09_01485</name>
</gene>
<dbReference type="RefSeq" id="WP_163691246.1">
    <property type="nucleotide sequence ID" value="NZ_FXTW01000001.1"/>
</dbReference>
<reference evidence="2 3" key="1">
    <citation type="submission" date="2020-01" db="EMBL/GenBank/DDBJ databases">
        <title>Muriicola jejuensis KCTC 22299.</title>
        <authorList>
            <person name="Wang G."/>
        </authorList>
    </citation>
    <scope>NUCLEOTIDE SEQUENCE [LARGE SCALE GENOMIC DNA]</scope>
    <source>
        <strain evidence="2 3">KCTC 22299</strain>
    </source>
</reference>
<dbReference type="Pfam" id="PF14289">
    <property type="entry name" value="DUF4369"/>
    <property type="match status" value="1"/>
</dbReference>
<evidence type="ECO:0000313" key="3">
    <source>
        <dbReference type="Proteomes" id="UP000468443"/>
    </source>
</evidence>
<protein>
    <submittedName>
        <fullName evidence="2">DUF4369 domain-containing protein</fullName>
    </submittedName>
</protein>
<dbReference type="PROSITE" id="PS51257">
    <property type="entry name" value="PROKAR_LIPOPROTEIN"/>
    <property type="match status" value="1"/>
</dbReference>
<comment type="caution">
    <text evidence="2">The sequence shown here is derived from an EMBL/GenBank/DDBJ whole genome shotgun (WGS) entry which is preliminary data.</text>
</comment>
<organism evidence="2 3">
    <name type="scientific">Muriicola jejuensis</name>
    <dbReference type="NCBI Taxonomy" id="504488"/>
    <lineage>
        <taxon>Bacteria</taxon>
        <taxon>Pseudomonadati</taxon>
        <taxon>Bacteroidota</taxon>
        <taxon>Flavobacteriia</taxon>
        <taxon>Flavobacteriales</taxon>
        <taxon>Flavobacteriaceae</taxon>
        <taxon>Muriicola</taxon>
    </lineage>
</organism>
<name>A0A6P0U7S1_9FLAO</name>
<evidence type="ECO:0000259" key="1">
    <source>
        <dbReference type="Pfam" id="PF14289"/>
    </source>
</evidence>
<accession>A0A6P0U7S1</accession>
<proteinExistence type="predicted"/>
<dbReference type="InterPro" id="IPR025380">
    <property type="entry name" value="DUF4369"/>
</dbReference>
<sequence>MKYPCYFLAIAILISACSGEKADTMEVSGTVKGLKKGTLYLQKVEDSTLVSLDSLEMRGKGDFLFTTSVESPEIFYLYLKKEDQNEINDRITFFGEPGKINIQTLWNAFDTKAVVTGSTTQKELEEFREMMSRFNTENLEQLRAASDPEILKDPASVDSLQQANERNIRRSYLYALNYAMSHTGSHIAPYIALSEVADANIKYLDSLYNSLDPQVADGKYGKALKKLLEERRSE</sequence>
<dbReference type="EMBL" id="JAABOP010000001">
    <property type="protein sequence ID" value="NER09177.1"/>
    <property type="molecule type" value="Genomic_DNA"/>
</dbReference>
<evidence type="ECO:0000313" key="2">
    <source>
        <dbReference type="EMBL" id="NER09177.1"/>
    </source>
</evidence>
<feature type="domain" description="DUF4369" evidence="1">
    <location>
        <begin position="26"/>
        <end position="124"/>
    </location>
</feature>